<feature type="transmembrane region" description="Helical" evidence="1">
    <location>
        <begin position="54"/>
        <end position="78"/>
    </location>
</feature>
<evidence type="ECO:0000313" key="2">
    <source>
        <dbReference type="EMBL" id="PZQ49468.1"/>
    </source>
</evidence>
<dbReference type="InterPro" id="IPR009935">
    <property type="entry name" value="DUF1467"/>
</dbReference>
<protein>
    <submittedName>
        <fullName evidence="2">DUF1467 domain-containing protein</fullName>
    </submittedName>
</protein>
<keyword evidence="1" id="KW-0472">Membrane</keyword>
<proteinExistence type="predicted"/>
<keyword evidence="1" id="KW-1133">Transmembrane helix</keyword>
<sequence>MSITAILVIFASIWFLALLVCLPIGVKTQAEAGERVPGTHASAPVDPMIRKKLIWATCAAFAITIPLVSIVIFGGVTMRDLDIWHMM</sequence>
<gene>
    <name evidence="2" type="ORF">DI556_11420</name>
</gene>
<evidence type="ECO:0000313" key="3">
    <source>
        <dbReference type="Proteomes" id="UP000249185"/>
    </source>
</evidence>
<dbReference type="EMBL" id="QFPW01000007">
    <property type="protein sequence ID" value="PZQ49468.1"/>
    <property type="molecule type" value="Genomic_DNA"/>
</dbReference>
<dbReference type="Proteomes" id="UP000249185">
    <property type="component" value="Unassembled WGS sequence"/>
</dbReference>
<reference evidence="2 3" key="1">
    <citation type="submission" date="2017-08" db="EMBL/GenBank/DDBJ databases">
        <title>Infants hospitalized years apart are colonized by the same room-sourced microbial strains.</title>
        <authorList>
            <person name="Brooks B."/>
            <person name="Olm M.R."/>
            <person name="Firek B.A."/>
            <person name="Baker R."/>
            <person name="Thomas B.C."/>
            <person name="Morowitz M.J."/>
            <person name="Banfield J.F."/>
        </authorList>
    </citation>
    <scope>NUCLEOTIDE SEQUENCE [LARGE SCALE GENOMIC DNA]</scope>
    <source>
        <strain evidence="2">S2_005_002_R2_34</strain>
    </source>
</reference>
<keyword evidence="1" id="KW-0812">Transmembrane</keyword>
<dbReference type="Pfam" id="PF07330">
    <property type="entry name" value="DUF1467"/>
    <property type="match status" value="1"/>
</dbReference>
<dbReference type="AlphaFoldDB" id="A0A2W5NA81"/>
<name>A0A2W5NA81_RHOSU</name>
<accession>A0A2W5NA81</accession>
<comment type="caution">
    <text evidence="2">The sequence shown here is derived from an EMBL/GenBank/DDBJ whole genome shotgun (WGS) entry which is preliminary data.</text>
</comment>
<organism evidence="2 3">
    <name type="scientific">Rhodovulum sulfidophilum</name>
    <name type="common">Rhodobacter sulfidophilus</name>
    <dbReference type="NCBI Taxonomy" id="35806"/>
    <lineage>
        <taxon>Bacteria</taxon>
        <taxon>Pseudomonadati</taxon>
        <taxon>Pseudomonadota</taxon>
        <taxon>Alphaproteobacteria</taxon>
        <taxon>Rhodobacterales</taxon>
        <taxon>Paracoccaceae</taxon>
        <taxon>Rhodovulum</taxon>
    </lineage>
</organism>
<evidence type="ECO:0000256" key="1">
    <source>
        <dbReference type="SAM" id="Phobius"/>
    </source>
</evidence>